<evidence type="ECO:0000313" key="3">
    <source>
        <dbReference type="EMBL" id="MCW1915209.1"/>
    </source>
</evidence>
<feature type="domain" description="FecR protein" evidence="2">
    <location>
        <begin position="155"/>
        <end position="233"/>
    </location>
</feature>
<sequence>MSDTTSEFEELAARYLDGSLTDTDRDRFVEMLEADPARVEELRAQLKVSGALARLRPELSDDTFLNAVLPHLGSLTEEPEDAFAGRVKQRLRIARWRRSGLAIAAAVALGAGLALFLSRDAGGEGEVVAQIFEGGDSRPVRKGEKLALASGVSRMEFTNGAVIAIEAPARLSIRSADEVSLERGRLNAWCPETAHGFRVVTTSATLTDLGTSFGVSAADDGTADFLVLDGKVRVAKDGETQTIEKGSALRTGHGKRLSKVAFEPSPFLRTWSVASGINRTSGEVIPAPPGTPESLAAMEDDDQILVIPERRDLKLSEPLRVDIRKPGTYEAASLLAPEDFLPKEGVKVRSYLLRYNPVGKAKSHTRRFEGSVTFDRPVLAIIVGSGKLNRSDELLSKAPLPKLNSKDSDLRGLERGQLPYLDRVTLSKDRRTIEVTFYAGESIDEIRAITRDR</sequence>
<evidence type="ECO:0000259" key="2">
    <source>
        <dbReference type="Pfam" id="PF04773"/>
    </source>
</evidence>
<proteinExistence type="predicted"/>
<dbReference type="RefSeq" id="WP_264514749.1">
    <property type="nucleotide sequence ID" value="NZ_JAPDDR010000008.1"/>
</dbReference>
<feature type="transmembrane region" description="Helical" evidence="1">
    <location>
        <begin position="99"/>
        <end position="117"/>
    </location>
</feature>
<comment type="caution">
    <text evidence="3">The sequence shown here is derived from an EMBL/GenBank/DDBJ whole genome shotgun (WGS) entry which is preliminary data.</text>
</comment>
<accession>A0ABT3G6U7</accession>
<keyword evidence="1" id="KW-0812">Transmembrane</keyword>
<reference evidence="3" key="1">
    <citation type="submission" date="2022-10" db="EMBL/GenBank/DDBJ databases">
        <title>Luteolibacter sp. GHJ8, whole genome shotgun sequencing project.</title>
        <authorList>
            <person name="Zhao G."/>
            <person name="Shen L."/>
        </authorList>
    </citation>
    <scope>NUCLEOTIDE SEQUENCE</scope>
    <source>
        <strain evidence="3">GHJ8</strain>
    </source>
</reference>
<gene>
    <name evidence="3" type="ORF">OJ996_16605</name>
</gene>
<organism evidence="3 4">
    <name type="scientific">Luteolibacter rhizosphaerae</name>
    <dbReference type="NCBI Taxonomy" id="2989719"/>
    <lineage>
        <taxon>Bacteria</taxon>
        <taxon>Pseudomonadati</taxon>
        <taxon>Verrucomicrobiota</taxon>
        <taxon>Verrucomicrobiia</taxon>
        <taxon>Verrucomicrobiales</taxon>
        <taxon>Verrucomicrobiaceae</taxon>
        <taxon>Luteolibacter</taxon>
    </lineage>
</organism>
<keyword evidence="1" id="KW-0472">Membrane</keyword>
<keyword evidence="4" id="KW-1185">Reference proteome</keyword>
<name>A0ABT3G6U7_9BACT</name>
<dbReference type="Proteomes" id="UP001165653">
    <property type="component" value="Unassembled WGS sequence"/>
</dbReference>
<dbReference type="Gene3D" id="2.60.120.1440">
    <property type="match status" value="1"/>
</dbReference>
<dbReference type="PANTHER" id="PTHR30273:SF2">
    <property type="entry name" value="PROTEIN FECR"/>
    <property type="match status" value="1"/>
</dbReference>
<protein>
    <submittedName>
        <fullName evidence="3">FecR family protein</fullName>
    </submittedName>
</protein>
<dbReference type="Pfam" id="PF04773">
    <property type="entry name" value="FecR"/>
    <property type="match status" value="1"/>
</dbReference>
<evidence type="ECO:0000256" key="1">
    <source>
        <dbReference type="SAM" id="Phobius"/>
    </source>
</evidence>
<dbReference type="InterPro" id="IPR012373">
    <property type="entry name" value="Ferrdict_sens_TM"/>
</dbReference>
<dbReference type="InterPro" id="IPR006860">
    <property type="entry name" value="FecR"/>
</dbReference>
<keyword evidence="1" id="KW-1133">Transmembrane helix</keyword>
<dbReference type="PANTHER" id="PTHR30273">
    <property type="entry name" value="PERIPLASMIC SIGNAL SENSOR AND SIGMA FACTOR ACTIVATOR FECR-RELATED"/>
    <property type="match status" value="1"/>
</dbReference>
<dbReference type="EMBL" id="JAPDDR010000008">
    <property type="protein sequence ID" value="MCW1915209.1"/>
    <property type="molecule type" value="Genomic_DNA"/>
</dbReference>
<evidence type="ECO:0000313" key="4">
    <source>
        <dbReference type="Proteomes" id="UP001165653"/>
    </source>
</evidence>